<dbReference type="PANTHER" id="PTHR43135">
    <property type="entry name" value="ALPHA-D-RIBOSE 1-METHYLPHOSPHONATE 5-TRIPHOSPHATE DIPHOSPHATASE"/>
    <property type="match status" value="1"/>
</dbReference>
<dbReference type="Proteomes" id="UP000544872">
    <property type="component" value="Unassembled WGS sequence"/>
</dbReference>
<dbReference type="AlphaFoldDB" id="A0A7W9ZJL3"/>
<dbReference type="GO" id="GO:0016810">
    <property type="term" value="F:hydrolase activity, acting on carbon-nitrogen (but not peptide) bonds"/>
    <property type="evidence" value="ECO:0007669"/>
    <property type="project" value="InterPro"/>
</dbReference>
<sequence>MFVLSGGRVLSGDGVVCDGSLLVRNGRIEGILPDSAAAPDGARVLDVGGALILPGIIDLHGDAFERQLMPRPDVHMPMAVALMETDRQMLANGITTAYHGLTWSWEPGLRGREAARTFIAELARLRPHLGCDTRLHLRHEIANLADEPELTALLASGQVDLLAFNDHIDSIRRSLDKPGKAGAYAARTGLTVPALYALIDSLLEQRSEWIPSQARLAAVAAEHGVAMASHDDPSPAFRQEMQAMGCTISEFPLDAETARAARDMGSPVVLGAPNILRGGSHCGRLNAAEAIGAGLGTVLTSDYYYPALLLAAFRLAQDGVCYLPDAWGLVSWNAADAAGLTDRGRIAPGLRADLTVVDDSLPECPRVQATFVNGHCLFNALGLRAQSVSGKTAVAAA</sequence>
<dbReference type="SUPFAM" id="SSF51338">
    <property type="entry name" value="Composite domain of metallo-dependent hydrolases"/>
    <property type="match status" value="1"/>
</dbReference>
<dbReference type="Gene3D" id="2.30.40.10">
    <property type="entry name" value="Urease, subunit C, domain 1"/>
    <property type="match status" value="2"/>
</dbReference>
<evidence type="ECO:0000313" key="2">
    <source>
        <dbReference type="Proteomes" id="UP000544872"/>
    </source>
</evidence>
<dbReference type="RefSeq" id="WP_184264787.1">
    <property type="nucleotide sequence ID" value="NZ_JACIIX010000013.1"/>
</dbReference>
<dbReference type="PANTHER" id="PTHR43135:SF3">
    <property type="entry name" value="ALPHA-D-RIBOSE 1-METHYLPHOSPHONATE 5-TRIPHOSPHATE DIPHOSPHATASE"/>
    <property type="match status" value="1"/>
</dbReference>
<keyword evidence="1" id="KW-0378">Hydrolase</keyword>
<dbReference type="PIRSF" id="PIRSF038971">
    <property type="entry name" value="PhnM"/>
    <property type="match status" value="1"/>
</dbReference>
<dbReference type="InterPro" id="IPR051781">
    <property type="entry name" value="Metallo-dep_Hydrolase"/>
</dbReference>
<dbReference type="InterPro" id="IPR012696">
    <property type="entry name" value="PhnM"/>
</dbReference>
<dbReference type="NCBIfam" id="NF011990">
    <property type="entry name" value="PRK15446.2-6"/>
    <property type="match status" value="1"/>
</dbReference>
<proteinExistence type="predicted"/>
<organism evidence="1 2">
    <name type="scientific">Novispirillum itersonii</name>
    <name type="common">Aquaspirillum itersonii</name>
    <dbReference type="NCBI Taxonomy" id="189"/>
    <lineage>
        <taxon>Bacteria</taxon>
        <taxon>Pseudomonadati</taxon>
        <taxon>Pseudomonadota</taxon>
        <taxon>Alphaproteobacteria</taxon>
        <taxon>Rhodospirillales</taxon>
        <taxon>Novispirillaceae</taxon>
        <taxon>Novispirillum</taxon>
    </lineage>
</organism>
<keyword evidence="2" id="KW-1185">Reference proteome</keyword>
<dbReference type="InterPro" id="IPR032466">
    <property type="entry name" value="Metal_Hydrolase"/>
</dbReference>
<dbReference type="EMBL" id="JACIIX010000013">
    <property type="protein sequence ID" value="MBB6211752.1"/>
    <property type="molecule type" value="Genomic_DNA"/>
</dbReference>
<dbReference type="Gene3D" id="3.20.20.140">
    <property type="entry name" value="Metal-dependent hydrolases"/>
    <property type="match status" value="1"/>
</dbReference>
<evidence type="ECO:0000313" key="1">
    <source>
        <dbReference type="EMBL" id="MBB6211752.1"/>
    </source>
</evidence>
<gene>
    <name evidence="1" type="ORF">FHS48_003195</name>
</gene>
<reference evidence="1 2" key="1">
    <citation type="submission" date="2020-08" db="EMBL/GenBank/DDBJ databases">
        <title>Genomic Encyclopedia of Type Strains, Phase IV (KMG-IV): sequencing the most valuable type-strain genomes for metagenomic binning, comparative biology and taxonomic classification.</title>
        <authorList>
            <person name="Goeker M."/>
        </authorList>
    </citation>
    <scope>NUCLEOTIDE SEQUENCE [LARGE SCALE GENOMIC DNA]</scope>
    <source>
        <strain evidence="1 2">DSM 11590</strain>
    </source>
</reference>
<name>A0A7W9ZJL3_NOVIT</name>
<dbReference type="SUPFAM" id="SSF51556">
    <property type="entry name" value="Metallo-dependent hydrolases"/>
    <property type="match status" value="1"/>
</dbReference>
<dbReference type="EC" id="3.6.1.63" evidence="1"/>
<protein>
    <submittedName>
        <fullName evidence="1">Alpha-D-ribose 1-methylphosphonate 5-triphosphate diphosphatase</fullName>
        <ecNumber evidence="1">3.6.1.63</ecNumber>
    </submittedName>
</protein>
<accession>A0A7W9ZJL3</accession>
<dbReference type="InterPro" id="IPR011059">
    <property type="entry name" value="Metal-dep_hydrolase_composite"/>
</dbReference>
<dbReference type="GO" id="GO:0019700">
    <property type="term" value="P:organic phosphonate catabolic process"/>
    <property type="evidence" value="ECO:0007669"/>
    <property type="project" value="InterPro"/>
</dbReference>
<dbReference type="NCBIfam" id="NF011987">
    <property type="entry name" value="PRK15446.2-3"/>
    <property type="match status" value="1"/>
</dbReference>
<comment type="caution">
    <text evidence="1">The sequence shown here is derived from an EMBL/GenBank/DDBJ whole genome shotgun (WGS) entry which is preliminary data.</text>
</comment>